<keyword evidence="1" id="KW-1015">Disulfide bond</keyword>
<dbReference type="PROSITE" id="PS50835">
    <property type="entry name" value="IG_LIKE"/>
    <property type="match status" value="1"/>
</dbReference>
<accession>A0A0C2GX38</accession>
<sequence>MIAVHPMQTVGLKRRFRVYSNGSRYVTSQGDLVVIEATRDSFGDYKVVASVDGLSEAVSNLFTVRPSQNSGDGARTRWFLDGAAISGTETGVELSQNNRRLKLSVPDVLGKGRSEHKLDCKVVAESGRAFDQRSLKINVIEGPELRALPAEEFRPMGSELNLQCSQKKKNGVPSTIKWYLNGRELLTKSHQTGADTGSHTIIASYLANWYRRIPLTPHSAVLVHAIANTLLCEGQDAQYVRAELMSAYRLFELCVGCEDELNLKAV</sequence>
<dbReference type="OrthoDB" id="8923679at2759"/>
<dbReference type="InterPro" id="IPR013162">
    <property type="entry name" value="CD80_C2-set"/>
</dbReference>
<protein>
    <recommendedName>
        <fullName evidence="2">Ig-like domain-containing protein</fullName>
    </recommendedName>
</protein>
<reference evidence="3 4" key="1">
    <citation type="submission" date="2013-12" db="EMBL/GenBank/DDBJ databases">
        <title>Draft genome of the parsitic nematode Ancylostoma duodenale.</title>
        <authorList>
            <person name="Mitreva M."/>
        </authorList>
    </citation>
    <scope>NUCLEOTIDE SEQUENCE [LARGE SCALE GENOMIC DNA]</scope>
    <source>
        <strain evidence="3 4">Zhejiang</strain>
    </source>
</reference>
<gene>
    <name evidence="3" type="ORF">ANCDUO_03581</name>
</gene>
<dbReference type="AlphaFoldDB" id="A0A0C2GX38"/>
<dbReference type="Pfam" id="PF08205">
    <property type="entry name" value="C2-set_2"/>
    <property type="match status" value="1"/>
</dbReference>
<name>A0A0C2GX38_9BILA</name>
<keyword evidence="4" id="KW-1185">Reference proteome</keyword>
<evidence type="ECO:0000313" key="3">
    <source>
        <dbReference type="EMBL" id="KIH66090.1"/>
    </source>
</evidence>
<feature type="domain" description="Ig-like" evidence="2">
    <location>
        <begin position="143"/>
        <end position="184"/>
    </location>
</feature>
<dbReference type="Proteomes" id="UP000054047">
    <property type="component" value="Unassembled WGS sequence"/>
</dbReference>
<dbReference type="EMBL" id="KN727264">
    <property type="protein sequence ID" value="KIH66090.1"/>
    <property type="molecule type" value="Genomic_DNA"/>
</dbReference>
<organism evidence="3 4">
    <name type="scientific">Ancylostoma duodenale</name>
    <dbReference type="NCBI Taxonomy" id="51022"/>
    <lineage>
        <taxon>Eukaryota</taxon>
        <taxon>Metazoa</taxon>
        <taxon>Ecdysozoa</taxon>
        <taxon>Nematoda</taxon>
        <taxon>Chromadorea</taxon>
        <taxon>Rhabditida</taxon>
        <taxon>Rhabditina</taxon>
        <taxon>Rhabditomorpha</taxon>
        <taxon>Strongyloidea</taxon>
        <taxon>Ancylostomatidae</taxon>
        <taxon>Ancylostomatinae</taxon>
        <taxon>Ancylostoma</taxon>
    </lineage>
</organism>
<evidence type="ECO:0000259" key="2">
    <source>
        <dbReference type="PROSITE" id="PS50835"/>
    </source>
</evidence>
<dbReference type="InterPro" id="IPR007110">
    <property type="entry name" value="Ig-like_dom"/>
</dbReference>
<evidence type="ECO:0000313" key="4">
    <source>
        <dbReference type="Proteomes" id="UP000054047"/>
    </source>
</evidence>
<evidence type="ECO:0000256" key="1">
    <source>
        <dbReference type="ARBA" id="ARBA00023157"/>
    </source>
</evidence>
<proteinExistence type="predicted"/>